<protein>
    <recommendedName>
        <fullName evidence="4">Secreted protein</fullName>
    </recommendedName>
</protein>
<dbReference type="EMBL" id="BONY01000002">
    <property type="protein sequence ID" value="GIH02537.1"/>
    <property type="molecule type" value="Genomic_DNA"/>
</dbReference>
<evidence type="ECO:0000313" key="2">
    <source>
        <dbReference type="EMBL" id="GIH02537.1"/>
    </source>
</evidence>
<evidence type="ECO:0000256" key="1">
    <source>
        <dbReference type="SAM" id="SignalP"/>
    </source>
</evidence>
<proteinExistence type="predicted"/>
<evidence type="ECO:0000313" key="3">
    <source>
        <dbReference type="Proteomes" id="UP000612899"/>
    </source>
</evidence>
<dbReference type="AlphaFoldDB" id="A0A8J3Q317"/>
<feature type="signal peptide" evidence="1">
    <location>
        <begin position="1"/>
        <end position="27"/>
    </location>
</feature>
<keyword evidence="1" id="KW-0732">Signal</keyword>
<organism evidence="2 3">
    <name type="scientific">Rhizocola hellebori</name>
    <dbReference type="NCBI Taxonomy" id="1392758"/>
    <lineage>
        <taxon>Bacteria</taxon>
        <taxon>Bacillati</taxon>
        <taxon>Actinomycetota</taxon>
        <taxon>Actinomycetes</taxon>
        <taxon>Micromonosporales</taxon>
        <taxon>Micromonosporaceae</taxon>
        <taxon>Rhizocola</taxon>
    </lineage>
</organism>
<accession>A0A8J3Q317</accession>
<sequence>MRVKSLLAVAAMTVAATILAGPAPSLADPGDVVVVADQSATTSVSQKSVTVTCPDGTHVYGGGGYIWNGARRVHIAATAPIDGGVNWTQWAVGGAEIRPNDYTSSWRVHGYAICGPWLPGLEYVSVESLVNSTTTRHAHLTCPGTKKLLSAGASILDQAAYVVLDDIAITSDLRSVDVWAIERESGTAFSWSVVAYGVCVNSSAVSNLNRVQQASASTVGDKTRDADCGGQQVYGIGMSQANSAGHTLLQSIIPADTDGTTTVRTDPTGAPEAWSVSTQLVCGDE</sequence>
<dbReference type="RefSeq" id="WP_203906471.1">
    <property type="nucleotide sequence ID" value="NZ_BONY01000002.1"/>
</dbReference>
<evidence type="ECO:0008006" key="4">
    <source>
        <dbReference type="Google" id="ProtNLM"/>
    </source>
</evidence>
<dbReference type="Proteomes" id="UP000612899">
    <property type="component" value="Unassembled WGS sequence"/>
</dbReference>
<gene>
    <name evidence="2" type="ORF">Rhe02_06040</name>
</gene>
<name>A0A8J3Q317_9ACTN</name>
<reference evidence="2" key="1">
    <citation type="submission" date="2021-01" db="EMBL/GenBank/DDBJ databases">
        <title>Whole genome shotgun sequence of Rhizocola hellebori NBRC 109834.</title>
        <authorList>
            <person name="Komaki H."/>
            <person name="Tamura T."/>
        </authorList>
    </citation>
    <scope>NUCLEOTIDE SEQUENCE</scope>
    <source>
        <strain evidence="2">NBRC 109834</strain>
    </source>
</reference>
<comment type="caution">
    <text evidence="2">The sequence shown here is derived from an EMBL/GenBank/DDBJ whole genome shotgun (WGS) entry which is preliminary data.</text>
</comment>
<feature type="chain" id="PRO_5035307327" description="Secreted protein" evidence="1">
    <location>
        <begin position="28"/>
        <end position="285"/>
    </location>
</feature>
<keyword evidence="3" id="KW-1185">Reference proteome</keyword>